<dbReference type="Proteomes" id="UP000234847">
    <property type="component" value="Unassembled WGS sequence"/>
</dbReference>
<dbReference type="AlphaFoldDB" id="A0AAX0VKE2"/>
<sequence>MPRPLAPLATSLPTILTVPEGREAGLSRARLRAPDLVAIGHGLRMSRDVEATWTDYLRAVQSLNPSGVFSHATAARIWGMWIPGRLLEDPRVHLAKERGHGGRTSRSGLVMHQLQPDAPVIEYRGLRLTAPAWTWVDLAHHLSVEDLVVAGDSLLPSPHGAEARRLGHLPPRATTVEQMRRLAHARKNVRGIVRARAVLDLLRTGADSPPESRLRHRLHEAGFPEPQVNPPIRLSSGETVRVDLAWEELRLCLEFDGDQHRTDRAQWQRDRARRRGLEVDDWAVTWVAGEVFTRGGWPRFVGDLSRLMRRQATRRGAVLPPRLPGE</sequence>
<dbReference type="EMBL" id="PKJT01000006">
    <property type="protein sequence ID" value="PKZ81738.1"/>
    <property type="molecule type" value="Genomic_DNA"/>
</dbReference>
<evidence type="ECO:0000313" key="1">
    <source>
        <dbReference type="EMBL" id="PKZ81738.1"/>
    </source>
</evidence>
<dbReference type="RefSeq" id="WP_101965951.1">
    <property type="nucleotide sequence ID" value="NZ_CP043842.1"/>
</dbReference>
<evidence type="ECO:0008006" key="3">
    <source>
        <dbReference type="Google" id="ProtNLM"/>
    </source>
</evidence>
<dbReference type="InterPro" id="IPR011335">
    <property type="entry name" value="Restrct_endonuc-II-like"/>
</dbReference>
<gene>
    <name evidence="1" type="ORF">CYJ95_07700</name>
</gene>
<protein>
    <recommendedName>
        <fullName evidence="3">DUF559 domain-containing protein</fullName>
    </recommendedName>
</protein>
<evidence type="ECO:0000313" key="2">
    <source>
        <dbReference type="Proteomes" id="UP000234847"/>
    </source>
</evidence>
<reference evidence="1 2" key="1">
    <citation type="submission" date="2017-12" db="EMBL/GenBank/DDBJ databases">
        <title>Phylogenetic diversity of female urinary microbiome.</title>
        <authorList>
            <person name="Thomas-White K."/>
            <person name="Wolfe A.J."/>
        </authorList>
    </citation>
    <scope>NUCLEOTIDE SEQUENCE [LARGE SCALE GENOMIC DNA]</scope>
    <source>
        <strain evidence="1 2">UMB0038</strain>
    </source>
</reference>
<organism evidence="1 2">
    <name type="scientific">Micrococcus luteus</name>
    <name type="common">Micrococcus lysodeikticus</name>
    <dbReference type="NCBI Taxonomy" id="1270"/>
    <lineage>
        <taxon>Bacteria</taxon>
        <taxon>Bacillati</taxon>
        <taxon>Actinomycetota</taxon>
        <taxon>Actinomycetes</taxon>
        <taxon>Micrococcales</taxon>
        <taxon>Micrococcaceae</taxon>
        <taxon>Micrococcus</taxon>
    </lineage>
</organism>
<comment type="caution">
    <text evidence="1">The sequence shown here is derived from an EMBL/GenBank/DDBJ whole genome shotgun (WGS) entry which is preliminary data.</text>
</comment>
<accession>A0AAX0VKE2</accession>
<dbReference type="SUPFAM" id="SSF52980">
    <property type="entry name" value="Restriction endonuclease-like"/>
    <property type="match status" value="1"/>
</dbReference>
<name>A0AAX0VKE2_MICLU</name>
<proteinExistence type="predicted"/>